<gene>
    <name evidence="1" type="ORF">COLO4_22652</name>
</gene>
<evidence type="ECO:0000313" key="2">
    <source>
        <dbReference type="Proteomes" id="UP000187203"/>
    </source>
</evidence>
<keyword evidence="2" id="KW-1185">Reference proteome</keyword>
<dbReference type="EMBL" id="AWUE01018017">
    <property type="protein sequence ID" value="OMO83174.1"/>
    <property type="molecule type" value="Genomic_DNA"/>
</dbReference>
<reference evidence="2" key="1">
    <citation type="submission" date="2013-09" db="EMBL/GenBank/DDBJ databases">
        <title>Corchorus olitorius genome sequencing.</title>
        <authorList>
            <person name="Alam M."/>
            <person name="Haque M.S."/>
            <person name="Islam M.S."/>
            <person name="Emdad E.M."/>
            <person name="Islam M.M."/>
            <person name="Ahmed B."/>
            <person name="Halim A."/>
            <person name="Hossen Q.M.M."/>
            <person name="Hossain M.Z."/>
            <person name="Ahmed R."/>
            <person name="Khan M.M."/>
            <person name="Islam R."/>
            <person name="Rashid M.M."/>
            <person name="Khan S.A."/>
            <person name="Rahman M.S."/>
            <person name="Alam M."/>
            <person name="Yahiya A.S."/>
            <person name="Khan M.S."/>
            <person name="Azam M.S."/>
            <person name="Haque T."/>
            <person name="Lashkar M.Z.H."/>
            <person name="Akhand A.I."/>
            <person name="Morshed G."/>
            <person name="Roy S."/>
            <person name="Uddin K.S."/>
            <person name="Rabeya T."/>
            <person name="Hossain A.S."/>
            <person name="Chowdhury A."/>
            <person name="Snigdha A.R."/>
            <person name="Mortoza M.S."/>
            <person name="Matin S.A."/>
            <person name="Hoque S.M.E."/>
            <person name="Islam M.K."/>
            <person name="Roy D.K."/>
            <person name="Haider R."/>
            <person name="Moosa M.M."/>
            <person name="Elias S.M."/>
            <person name="Hasan A.M."/>
            <person name="Jahan S."/>
            <person name="Shafiuddin M."/>
            <person name="Mahmood N."/>
            <person name="Shommy N.S."/>
        </authorList>
    </citation>
    <scope>NUCLEOTIDE SEQUENCE [LARGE SCALE GENOMIC DNA]</scope>
    <source>
        <strain evidence="2">cv. O-4</strain>
    </source>
</reference>
<accession>A0A1R3IKR3</accession>
<name>A0A1R3IKR3_9ROSI</name>
<comment type="caution">
    <text evidence="1">The sequence shown here is derived from an EMBL/GenBank/DDBJ whole genome shotgun (WGS) entry which is preliminary data.</text>
</comment>
<proteinExistence type="predicted"/>
<organism evidence="1 2">
    <name type="scientific">Corchorus olitorius</name>
    <dbReference type="NCBI Taxonomy" id="93759"/>
    <lineage>
        <taxon>Eukaryota</taxon>
        <taxon>Viridiplantae</taxon>
        <taxon>Streptophyta</taxon>
        <taxon>Embryophyta</taxon>
        <taxon>Tracheophyta</taxon>
        <taxon>Spermatophyta</taxon>
        <taxon>Magnoliopsida</taxon>
        <taxon>eudicotyledons</taxon>
        <taxon>Gunneridae</taxon>
        <taxon>Pentapetalae</taxon>
        <taxon>rosids</taxon>
        <taxon>malvids</taxon>
        <taxon>Malvales</taxon>
        <taxon>Malvaceae</taxon>
        <taxon>Grewioideae</taxon>
        <taxon>Apeibeae</taxon>
        <taxon>Corchorus</taxon>
    </lineage>
</organism>
<dbReference type="Proteomes" id="UP000187203">
    <property type="component" value="Unassembled WGS sequence"/>
</dbReference>
<dbReference type="AlphaFoldDB" id="A0A1R3IKR3"/>
<evidence type="ECO:0000313" key="1">
    <source>
        <dbReference type="EMBL" id="OMO83174.1"/>
    </source>
</evidence>
<protein>
    <submittedName>
        <fullName evidence="1">Calcium-translocating P-type ATPase</fullName>
    </submittedName>
</protein>
<sequence length="112" mass="12759">MGKVRPIFINSKIYFVAQRKPTVFHHLTNSFLTQVIGSKRLPTCVAIINSLSNMHSIAAFTIIYLQWRINSINGTVHIHSSTNCLQHYVLCNNINYIFSFQCNRSDVPCSLS</sequence>